<evidence type="ECO:0000313" key="9">
    <source>
        <dbReference type="EMBL" id="PWC10524.1"/>
    </source>
</evidence>
<accession>A0A2U1TM72</accession>
<evidence type="ECO:0000256" key="6">
    <source>
        <dbReference type="HAMAP-Rule" id="MF_00194"/>
    </source>
</evidence>
<comment type="caution">
    <text evidence="9">The sequence shown here is derived from an EMBL/GenBank/DDBJ whole genome shotgun (WGS) entry which is preliminary data.</text>
</comment>
<dbReference type="GO" id="GO:0003690">
    <property type="term" value="F:double-stranded DNA binding"/>
    <property type="evidence" value="ECO:0007669"/>
    <property type="project" value="TreeGrafter"/>
</dbReference>
<dbReference type="Pfam" id="PF04381">
    <property type="entry name" value="RdgC"/>
    <property type="match status" value="1"/>
</dbReference>
<dbReference type="InterPro" id="IPR036390">
    <property type="entry name" value="WH_DNA-bd_sf"/>
</dbReference>
<dbReference type="EMBL" id="QDKH01000036">
    <property type="protein sequence ID" value="PWC10524.1"/>
    <property type="molecule type" value="Genomic_DNA"/>
</dbReference>
<dbReference type="HAMAP" id="MF_00194">
    <property type="entry name" value="RdgC"/>
    <property type="match status" value="1"/>
</dbReference>
<comment type="similarity">
    <text evidence="2 6">Belongs to the RdgC family.</text>
</comment>
<dbReference type="SUPFAM" id="SSF46785">
    <property type="entry name" value="Winged helix' DNA-binding domain"/>
    <property type="match status" value="1"/>
</dbReference>
<dbReference type="InterPro" id="IPR007476">
    <property type="entry name" value="RdgC"/>
</dbReference>
<dbReference type="Pfam" id="PF09397">
    <property type="entry name" value="FtsK_gamma"/>
    <property type="match status" value="1"/>
</dbReference>
<evidence type="ECO:0000256" key="4">
    <source>
        <dbReference type="ARBA" id="ARBA00022490"/>
    </source>
</evidence>
<dbReference type="SMART" id="SM00843">
    <property type="entry name" value="Ftsk_gamma"/>
    <property type="match status" value="1"/>
</dbReference>
<keyword evidence="10" id="KW-1185">Reference proteome</keyword>
<feature type="domain" description="FtsK gamma" evidence="8">
    <location>
        <begin position="313"/>
        <end position="378"/>
    </location>
</feature>
<dbReference type="PANTHER" id="PTHR38103">
    <property type="entry name" value="RECOMBINATION-ASSOCIATED PROTEIN RDGC"/>
    <property type="match status" value="1"/>
</dbReference>
<dbReference type="Gene3D" id="1.10.10.10">
    <property type="entry name" value="Winged helix-like DNA-binding domain superfamily/Winged helix DNA-binding domain"/>
    <property type="match status" value="1"/>
</dbReference>
<dbReference type="InterPro" id="IPR018541">
    <property type="entry name" value="Ftsk_gamma"/>
</dbReference>
<dbReference type="NCBIfam" id="NF001462">
    <property type="entry name" value="PRK00321.1-3"/>
    <property type="match status" value="1"/>
</dbReference>
<dbReference type="GO" id="GO:0043590">
    <property type="term" value="C:bacterial nucleoid"/>
    <property type="evidence" value="ECO:0007669"/>
    <property type="project" value="TreeGrafter"/>
</dbReference>
<evidence type="ECO:0000256" key="5">
    <source>
        <dbReference type="ARBA" id="ARBA00023172"/>
    </source>
</evidence>
<sequence>MSIIFKNALIYRLSRELDWADLEQKLTAFAFTPCGSHDRAKTGWVSPIDPLLDVLAHQANGQILLTLQREEKILPAPVIARELAAKVEKLEAEQRRRLKKTEKDALKDEVIQTLLPRAFSKYHATNVWINAGAGLIVVDAASAKKAEDALALLRKSLGSLPVVPLTLETPIELTLTEWVRAGAAPAGFALQDEAELKAVLEEGGVLRSKHQDLTADEITNHIKAGKLVTKLALEWRERISFVLGDDGSLKKLKFADVLLDQNADAEDVAARFDADFVLLTGELAALIRELVVALGGESKRSDAVTVITADSDELDKDPLYSDTAKFLTGKTEASISQLQRHFRIGYNRAARLIEALESEGVISAPEHNGIRKVLAGEGVA</sequence>
<dbReference type="GO" id="GO:0006310">
    <property type="term" value="P:DNA recombination"/>
    <property type="evidence" value="ECO:0007669"/>
    <property type="project" value="UniProtKB-UniRule"/>
</dbReference>
<protein>
    <recommendedName>
        <fullName evidence="3 6">Recombination-associated protein RdgC</fullName>
    </recommendedName>
</protein>
<keyword evidence="4 6" id="KW-0963">Cytoplasm</keyword>
<keyword evidence="7" id="KW-0175">Coiled coil</keyword>
<name>A0A2U1TM72_9GAMM</name>
<evidence type="ECO:0000259" key="8">
    <source>
        <dbReference type="SMART" id="SM00843"/>
    </source>
</evidence>
<evidence type="ECO:0000256" key="1">
    <source>
        <dbReference type="ARBA" id="ARBA00004453"/>
    </source>
</evidence>
<proteinExistence type="inferred from homology"/>
<dbReference type="NCBIfam" id="NF001464">
    <property type="entry name" value="PRK00321.1-5"/>
    <property type="match status" value="1"/>
</dbReference>
<evidence type="ECO:0000313" key="10">
    <source>
        <dbReference type="Proteomes" id="UP000296159"/>
    </source>
</evidence>
<evidence type="ECO:0000256" key="7">
    <source>
        <dbReference type="SAM" id="Coils"/>
    </source>
</evidence>
<comment type="function">
    <text evidence="6">May be involved in recombination.</text>
</comment>
<comment type="subcellular location">
    <subcellularLocation>
        <location evidence="1 6">Cytoplasm</location>
        <location evidence="1 6">Nucleoid</location>
    </subcellularLocation>
</comment>
<keyword evidence="5 6" id="KW-0233">DNA recombination</keyword>
<dbReference type="AlphaFoldDB" id="A0A2U1TM72"/>
<dbReference type="GO" id="GO:0005737">
    <property type="term" value="C:cytoplasm"/>
    <property type="evidence" value="ECO:0007669"/>
    <property type="project" value="UniProtKB-UniRule"/>
</dbReference>
<dbReference type="InterPro" id="IPR036388">
    <property type="entry name" value="WH-like_DNA-bd_sf"/>
</dbReference>
<gene>
    <name evidence="6" type="primary">rdgC</name>
    <name evidence="9" type="ORF">DDT56_21670</name>
</gene>
<evidence type="ECO:0000256" key="2">
    <source>
        <dbReference type="ARBA" id="ARBA00008657"/>
    </source>
</evidence>
<reference evidence="9 10" key="1">
    <citation type="submission" date="2018-04" db="EMBL/GenBank/DDBJ databases">
        <title>Brenneria corticis sp.nov.</title>
        <authorList>
            <person name="Li Y."/>
        </authorList>
    </citation>
    <scope>NUCLEOTIDE SEQUENCE [LARGE SCALE GENOMIC DNA]</scope>
    <source>
        <strain evidence="9 10">CFCC 11842</strain>
    </source>
</reference>
<organism evidence="9 10">
    <name type="scientific">Brenneria corticis</name>
    <dbReference type="NCBI Taxonomy" id="2173106"/>
    <lineage>
        <taxon>Bacteria</taxon>
        <taxon>Pseudomonadati</taxon>
        <taxon>Pseudomonadota</taxon>
        <taxon>Gammaproteobacteria</taxon>
        <taxon>Enterobacterales</taxon>
        <taxon>Pectobacteriaceae</taxon>
        <taxon>Brenneria</taxon>
    </lineage>
</organism>
<dbReference type="GO" id="GO:0000018">
    <property type="term" value="P:regulation of DNA recombination"/>
    <property type="evidence" value="ECO:0007669"/>
    <property type="project" value="TreeGrafter"/>
</dbReference>
<dbReference type="Proteomes" id="UP000296159">
    <property type="component" value="Unassembled WGS sequence"/>
</dbReference>
<evidence type="ECO:0000256" key="3">
    <source>
        <dbReference type="ARBA" id="ARBA00022296"/>
    </source>
</evidence>
<feature type="coiled-coil region" evidence="7">
    <location>
        <begin position="80"/>
        <end position="109"/>
    </location>
</feature>
<dbReference type="PANTHER" id="PTHR38103:SF1">
    <property type="entry name" value="RECOMBINATION-ASSOCIATED PROTEIN RDGC"/>
    <property type="match status" value="1"/>
</dbReference>